<dbReference type="Gene3D" id="3.10.310.30">
    <property type="match status" value="1"/>
</dbReference>
<dbReference type="InterPro" id="IPR004610">
    <property type="entry name" value="RecJ"/>
</dbReference>
<keyword evidence="4" id="KW-0378">Hydrolase</keyword>
<evidence type="ECO:0000259" key="8">
    <source>
        <dbReference type="Pfam" id="PF17768"/>
    </source>
</evidence>
<dbReference type="InterPro" id="IPR003156">
    <property type="entry name" value="DHHA1_dom"/>
</dbReference>
<accession>A0A832G7L2</accession>
<comment type="caution">
    <text evidence="9">The sequence shown here is derived from an EMBL/GenBank/DDBJ whole genome shotgun (WGS) entry which is preliminary data.</text>
</comment>
<evidence type="ECO:0000256" key="2">
    <source>
        <dbReference type="ARBA" id="ARBA00019841"/>
    </source>
</evidence>
<dbReference type="InterPro" id="IPR041122">
    <property type="entry name" value="RecJ_OB"/>
</dbReference>
<dbReference type="EMBL" id="DSVI01000010">
    <property type="protein sequence ID" value="HGT48177.1"/>
    <property type="molecule type" value="Genomic_DNA"/>
</dbReference>
<dbReference type="NCBIfam" id="TIGR00644">
    <property type="entry name" value="recJ"/>
    <property type="match status" value="1"/>
</dbReference>
<keyword evidence="3" id="KW-0540">Nuclease</keyword>
<feature type="domain" description="RecJ OB" evidence="8">
    <location>
        <begin position="457"/>
        <end position="566"/>
    </location>
</feature>
<organism evidence="9">
    <name type="scientific">Ignavibacterium album</name>
    <dbReference type="NCBI Taxonomy" id="591197"/>
    <lineage>
        <taxon>Bacteria</taxon>
        <taxon>Pseudomonadati</taxon>
        <taxon>Ignavibacteriota</taxon>
        <taxon>Ignavibacteria</taxon>
        <taxon>Ignavibacteriales</taxon>
        <taxon>Ignavibacteriaceae</taxon>
        <taxon>Ignavibacterium</taxon>
    </lineage>
</organism>
<dbReference type="GO" id="GO:0006281">
    <property type="term" value="P:DNA repair"/>
    <property type="evidence" value="ECO:0007669"/>
    <property type="project" value="InterPro"/>
</dbReference>
<dbReference type="GO" id="GO:0006310">
    <property type="term" value="P:DNA recombination"/>
    <property type="evidence" value="ECO:0007669"/>
    <property type="project" value="InterPro"/>
</dbReference>
<protein>
    <recommendedName>
        <fullName evidence="2">Single-stranded-DNA-specific exonuclease RecJ</fullName>
    </recommendedName>
</protein>
<dbReference type="PANTHER" id="PTHR30255:SF2">
    <property type="entry name" value="SINGLE-STRANDED-DNA-SPECIFIC EXONUCLEASE RECJ"/>
    <property type="match status" value="1"/>
</dbReference>
<keyword evidence="5 9" id="KW-0269">Exonuclease</keyword>
<name>A0A832G7L2_9BACT</name>
<dbReference type="Pfam" id="PF01368">
    <property type="entry name" value="DHH"/>
    <property type="match status" value="1"/>
</dbReference>
<evidence type="ECO:0000256" key="4">
    <source>
        <dbReference type="ARBA" id="ARBA00022801"/>
    </source>
</evidence>
<dbReference type="GO" id="GO:0003676">
    <property type="term" value="F:nucleic acid binding"/>
    <property type="evidence" value="ECO:0007669"/>
    <property type="project" value="InterPro"/>
</dbReference>
<sequence length="571" mass="64100">MINKRWKIKEVEDTFSIKTLSESLNISEVLAKLLVQRNIKTFYQAKKFFRPSLENLHDPFLMKGMDIATRRIIQAITENQLIFIYGDYDVDGTCATSLLYLFLKELDANVDFYIPKRLEEGYGLSKEGIDFIKSKNASLVITVDCGITAVEETDYANSCGIDIIICDHHQPKDEIPNALAVLDPLIPQCNYPFKYLSGAGVAFKLAQGISEKIGKRELPLEYLDLVALAGAADIVPLTDENRILVKAGLDKINQNPRAGIEALIKSAGLQLGTLTSGQVVFTIAPRINAVGRLGDARRAVQLLITKDPQEAHTLAKVLEDENYERRKIDVDTFDDANQLVENCIDLRNELAIILHQEEWHPGVIGIVASRLVEKYYRPTIMLTTIDGVAKGSARSINNFNIYEALQKCEDILLHFGGHQAAAGLAVEIDKLEDFKARFNEIVKATITEDDLYPEILIDSTLKFSEITPKFIRVLDQFAPFGPENMRPVFLTEGAELSGLPRVVGNNHLVASFKQNSALKVFDSIGFNLGEYLDLLLKNQKSKFDIVYILDKIIKDDKVYPQLKLRDIRLHD</sequence>
<dbReference type="InterPro" id="IPR038763">
    <property type="entry name" value="DHH_sf"/>
</dbReference>
<evidence type="ECO:0000256" key="5">
    <source>
        <dbReference type="ARBA" id="ARBA00022839"/>
    </source>
</evidence>
<evidence type="ECO:0000259" key="6">
    <source>
        <dbReference type="Pfam" id="PF01368"/>
    </source>
</evidence>
<evidence type="ECO:0000256" key="3">
    <source>
        <dbReference type="ARBA" id="ARBA00022722"/>
    </source>
</evidence>
<dbReference type="Pfam" id="PF17768">
    <property type="entry name" value="RecJ_OB"/>
    <property type="match status" value="1"/>
</dbReference>
<proteinExistence type="inferred from homology"/>
<gene>
    <name evidence="9" type="primary">recJ</name>
    <name evidence="9" type="ORF">ENS56_09085</name>
</gene>
<feature type="domain" description="DHHA1" evidence="7">
    <location>
        <begin position="355"/>
        <end position="443"/>
    </location>
</feature>
<evidence type="ECO:0000259" key="7">
    <source>
        <dbReference type="Pfam" id="PF02272"/>
    </source>
</evidence>
<dbReference type="SUPFAM" id="SSF64182">
    <property type="entry name" value="DHH phosphoesterases"/>
    <property type="match status" value="1"/>
</dbReference>
<feature type="domain" description="DDH" evidence="6">
    <location>
        <begin position="82"/>
        <end position="229"/>
    </location>
</feature>
<dbReference type="AlphaFoldDB" id="A0A832G7L2"/>
<dbReference type="InterPro" id="IPR051673">
    <property type="entry name" value="SSDNA_exonuclease_RecJ"/>
</dbReference>
<dbReference type="Gene3D" id="3.90.1640.30">
    <property type="match status" value="1"/>
</dbReference>
<dbReference type="GO" id="GO:0008409">
    <property type="term" value="F:5'-3' exonuclease activity"/>
    <property type="evidence" value="ECO:0007669"/>
    <property type="project" value="InterPro"/>
</dbReference>
<evidence type="ECO:0000313" key="9">
    <source>
        <dbReference type="EMBL" id="HGT48177.1"/>
    </source>
</evidence>
<comment type="similarity">
    <text evidence="1">Belongs to the RecJ family.</text>
</comment>
<dbReference type="Pfam" id="PF02272">
    <property type="entry name" value="DHHA1"/>
    <property type="match status" value="1"/>
</dbReference>
<evidence type="ECO:0000256" key="1">
    <source>
        <dbReference type="ARBA" id="ARBA00005915"/>
    </source>
</evidence>
<dbReference type="InterPro" id="IPR001667">
    <property type="entry name" value="DDH_dom"/>
</dbReference>
<dbReference type="PANTHER" id="PTHR30255">
    <property type="entry name" value="SINGLE-STRANDED-DNA-SPECIFIC EXONUCLEASE RECJ"/>
    <property type="match status" value="1"/>
</dbReference>
<reference evidence="9" key="1">
    <citation type="journal article" date="2020" name="mSystems">
        <title>Genome- and Community-Level Interaction Insights into Carbon Utilization and Element Cycling Functions of Hydrothermarchaeota in Hydrothermal Sediment.</title>
        <authorList>
            <person name="Zhou Z."/>
            <person name="Liu Y."/>
            <person name="Xu W."/>
            <person name="Pan J."/>
            <person name="Luo Z.H."/>
            <person name="Li M."/>
        </authorList>
    </citation>
    <scope>NUCLEOTIDE SEQUENCE [LARGE SCALE GENOMIC DNA]</scope>
    <source>
        <strain evidence="9">SpSt-500</strain>
    </source>
</reference>